<reference evidence="3" key="1">
    <citation type="journal article" date="2019" name="Int. J. Syst. Evol. Microbiol.">
        <title>The Global Catalogue of Microorganisms (GCM) 10K type strain sequencing project: providing services to taxonomists for standard genome sequencing and annotation.</title>
        <authorList>
            <consortium name="The Broad Institute Genomics Platform"/>
            <consortium name="The Broad Institute Genome Sequencing Center for Infectious Disease"/>
            <person name="Wu L."/>
            <person name="Ma J."/>
        </authorList>
    </citation>
    <scope>NUCLEOTIDE SEQUENCE [LARGE SCALE GENOMIC DNA]</scope>
    <source>
        <strain evidence="3">JCM 16014</strain>
    </source>
</reference>
<organism evidence="2 3">
    <name type="scientific">Catenulispora yoronensis</name>
    <dbReference type="NCBI Taxonomy" id="450799"/>
    <lineage>
        <taxon>Bacteria</taxon>
        <taxon>Bacillati</taxon>
        <taxon>Actinomycetota</taxon>
        <taxon>Actinomycetes</taxon>
        <taxon>Catenulisporales</taxon>
        <taxon>Catenulisporaceae</taxon>
        <taxon>Catenulispora</taxon>
    </lineage>
</organism>
<feature type="region of interest" description="Disordered" evidence="1">
    <location>
        <begin position="68"/>
        <end position="89"/>
    </location>
</feature>
<dbReference type="RefSeq" id="WP_344668896.1">
    <property type="nucleotide sequence ID" value="NZ_BAAAQN010000041.1"/>
</dbReference>
<gene>
    <name evidence="2" type="ORF">GCM10009839_58580</name>
</gene>
<proteinExistence type="predicted"/>
<evidence type="ECO:0000313" key="2">
    <source>
        <dbReference type="EMBL" id="GAA2046498.1"/>
    </source>
</evidence>
<sequence>MTYRWDRLASGTAAGSVLVLIGHGHKVTVSSGPTPSLNGAALAELARNLPPRQARQCRRARRRLLRGQLAETRRANAKSRRWPAPDTPP</sequence>
<accession>A0ABP5GIL1</accession>
<comment type="caution">
    <text evidence="2">The sequence shown here is derived from an EMBL/GenBank/DDBJ whole genome shotgun (WGS) entry which is preliminary data.</text>
</comment>
<evidence type="ECO:0000313" key="3">
    <source>
        <dbReference type="Proteomes" id="UP001500751"/>
    </source>
</evidence>
<dbReference type="Proteomes" id="UP001500751">
    <property type="component" value="Unassembled WGS sequence"/>
</dbReference>
<evidence type="ECO:0000256" key="1">
    <source>
        <dbReference type="SAM" id="MobiDB-lite"/>
    </source>
</evidence>
<keyword evidence="3" id="KW-1185">Reference proteome</keyword>
<dbReference type="EMBL" id="BAAAQN010000041">
    <property type="protein sequence ID" value="GAA2046498.1"/>
    <property type="molecule type" value="Genomic_DNA"/>
</dbReference>
<protein>
    <submittedName>
        <fullName evidence="2">Uncharacterized protein</fullName>
    </submittedName>
</protein>
<name>A0ABP5GIL1_9ACTN</name>